<dbReference type="EMBL" id="MHWW01000011">
    <property type="protein sequence ID" value="OHB15004.1"/>
    <property type="molecule type" value="Genomic_DNA"/>
</dbReference>
<dbReference type="AlphaFoldDB" id="A0A1G2V047"/>
<evidence type="ECO:0008006" key="5">
    <source>
        <dbReference type="Google" id="ProtNLM"/>
    </source>
</evidence>
<protein>
    <recommendedName>
        <fullName evidence="5">LTD domain-containing protein</fullName>
    </recommendedName>
</protein>
<accession>A0A1G2V047</accession>
<evidence type="ECO:0000313" key="3">
    <source>
        <dbReference type="EMBL" id="OHB15004.1"/>
    </source>
</evidence>
<evidence type="ECO:0000256" key="1">
    <source>
        <dbReference type="SAM" id="Coils"/>
    </source>
</evidence>
<evidence type="ECO:0000256" key="2">
    <source>
        <dbReference type="SAM" id="Phobius"/>
    </source>
</evidence>
<sequence length="323" mass="36711">MEEAPVFAPNIKPNMTKEPFIILLVLFVLFGLMYSPIKKTNLSDKNNTTNSSSIAAKKENIGYSNNKEVAKEIKSTEDTIKRLEKDLDKAIEASKRSPYHGKLNLSRISGLNRTDPNKEYVSISTRLAKNETIKITGWYFKSEVTGYYAIIGGATMLPFPFTKNDNNIVLQNGDKVYITKGFSPIGISFRTNKCTGYFEENRTFTPSLSKKCPLPKDENLPTFSSVMDRNDECLKTIDRISRCTTKGNEFVRDLPDTISSSCKTYITTQINYNTCVANHFDDTDFPDKEYRVYLNKFGPLWRTTHDTINLHDENGLIVDTISY</sequence>
<keyword evidence="2" id="KW-1133">Transmembrane helix</keyword>
<keyword evidence="2" id="KW-0472">Membrane</keyword>
<name>A0A1G2V047_9BACT</name>
<keyword evidence="2" id="KW-0812">Transmembrane</keyword>
<gene>
    <name evidence="3" type="ORF">A2431_03075</name>
</gene>
<proteinExistence type="predicted"/>
<keyword evidence="1" id="KW-0175">Coiled coil</keyword>
<feature type="coiled-coil region" evidence="1">
    <location>
        <begin position="66"/>
        <end position="93"/>
    </location>
</feature>
<evidence type="ECO:0000313" key="4">
    <source>
        <dbReference type="Proteomes" id="UP000177697"/>
    </source>
</evidence>
<reference evidence="3 4" key="1">
    <citation type="journal article" date="2016" name="Nat. Commun.">
        <title>Thousands of microbial genomes shed light on interconnected biogeochemical processes in an aquifer system.</title>
        <authorList>
            <person name="Anantharaman K."/>
            <person name="Brown C.T."/>
            <person name="Hug L.A."/>
            <person name="Sharon I."/>
            <person name="Castelle C.J."/>
            <person name="Probst A.J."/>
            <person name="Thomas B.C."/>
            <person name="Singh A."/>
            <person name="Wilkins M.J."/>
            <person name="Karaoz U."/>
            <person name="Brodie E.L."/>
            <person name="Williams K.H."/>
            <person name="Hubbard S.S."/>
            <person name="Banfield J.F."/>
        </authorList>
    </citation>
    <scope>NUCLEOTIDE SEQUENCE [LARGE SCALE GENOMIC DNA]</scope>
</reference>
<dbReference type="Proteomes" id="UP000177697">
    <property type="component" value="Unassembled WGS sequence"/>
</dbReference>
<feature type="transmembrane region" description="Helical" evidence="2">
    <location>
        <begin position="20"/>
        <end position="37"/>
    </location>
</feature>
<comment type="caution">
    <text evidence="3">The sequence shown here is derived from an EMBL/GenBank/DDBJ whole genome shotgun (WGS) entry which is preliminary data.</text>
</comment>
<organism evidence="3 4">
    <name type="scientific">Candidatus Zambryskibacteria bacterium RIFOXYC1_FULL_39_10</name>
    <dbReference type="NCBI Taxonomy" id="1802779"/>
    <lineage>
        <taxon>Bacteria</taxon>
        <taxon>Candidatus Zambryskiibacteriota</taxon>
    </lineage>
</organism>